<feature type="transmembrane region" description="Helical" evidence="1">
    <location>
        <begin position="38"/>
        <end position="61"/>
    </location>
</feature>
<keyword evidence="1" id="KW-0472">Membrane</keyword>
<protein>
    <submittedName>
        <fullName evidence="2">Uncharacterized protein</fullName>
    </submittedName>
</protein>
<gene>
    <name evidence="2" type="ordered locus">Oter_1060</name>
</gene>
<dbReference type="Proteomes" id="UP000007013">
    <property type="component" value="Chromosome"/>
</dbReference>
<accession>B1ZMK3</accession>
<evidence type="ECO:0000313" key="3">
    <source>
        <dbReference type="Proteomes" id="UP000007013"/>
    </source>
</evidence>
<dbReference type="SUPFAM" id="SSF54427">
    <property type="entry name" value="NTF2-like"/>
    <property type="match status" value="1"/>
</dbReference>
<evidence type="ECO:0000256" key="1">
    <source>
        <dbReference type="SAM" id="Phobius"/>
    </source>
</evidence>
<keyword evidence="3" id="KW-1185">Reference proteome</keyword>
<reference evidence="2 3" key="1">
    <citation type="journal article" date="2011" name="J. Bacteriol.">
        <title>Genome sequence of the verrucomicrobium Opitutus terrae PB90-1, an abundant inhabitant of rice paddy soil ecosystems.</title>
        <authorList>
            <person name="van Passel M.W."/>
            <person name="Kant R."/>
            <person name="Palva A."/>
            <person name="Copeland A."/>
            <person name="Lucas S."/>
            <person name="Lapidus A."/>
            <person name="Glavina del Rio T."/>
            <person name="Pitluck S."/>
            <person name="Goltsman E."/>
            <person name="Clum A."/>
            <person name="Sun H."/>
            <person name="Schmutz J."/>
            <person name="Larimer F.W."/>
            <person name="Land M.L."/>
            <person name="Hauser L."/>
            <person name="Kyrpides N."/>
            <person name="Mikhailova N."/>
            <person name="Richardson P.P."/>
            <person name="Janssen P.H."/>
            <person name="de Vos W.M."/>
            <person name="Smidt H."/>
        </authorList>
    </citation>
    <scope>NUCLEOTIDE SEQUENCE [LARGE SCALE GENOMIC DNA]</scope>
    <source>
        <strain evidence="3">DSM 11246 / JCM 15787 / PB90-1</strain>
    </source>
</reference>
<dbReference type="InterPro" id="IPR032710">
    <property type="entry name" value="NTF2-like_dom_sf"/>
</dbReference>
<organism evidence="2 3">
    <name type="scientific">Opitutus terrae (strain DSM 11246 / JCM 15787 / PB90-1)</name>
    <dbReference type="NCBI Taxonomy" id="452637"/>
    <lineage>
        <taxon>Bacteria</taxon>
        <taxon>Pseudomonadati</taxon>
        <taxon>Verrucomicrobiota</taxon>
        <taxon>Opitutia</taxon>
        <taxon>Opitutales</taxon>
        <taxon>Opitutaceae</taxon>
        <taxon>Opitutus</taxon>
    </lineage>
</organism>
<evidence type="ECO:0000313" key="2">
    <source>
        <dbReference type="EMBL" id="ACB74348.1"/>
    </source>
</evidence>
<keyword evidence="1" id="KW-0812">Transmembrane</keyword>
<dbReference type="EMBL" id="CP001032">
    <property type="protein sequence ID" value="ACB74348.1"/>
    <property type="molecule type" value="Genomic_DNA"/>
</dbReference>
<proteinExistence type="predicted"/>
<dbReference type="STRING" id="452637.Oter_1060"/>
<dbReference type="AlphaFoldDB" id="B1ZMK3"/>
<sequence length="206" mass="22092">MAGKGVIRPASQAAGTAARVGSLRAISSNATLRAPMRLLLFILGLLVPASLSAAAGVAAAINRQVATCAAAWQREDFPAIIAHMPPHVVQRLGGRAALERELKQHFAAARELGAERLEVRAGEPSALQLRGRWTIAYVPLTAVVHSAYVDLTQDTGALAVSPDRGRRWFFVLLYGTDQAELDAWFPEFRGQVRVPVAAKPRLTLAN</sequence>
<dbReference type="HOGENOM" id="CLU_1330828_0_0_0"/>
<name>B1ZMK3_OPITP</name>
<keyword evidence="1" id="KW-1133">Transmembrane helix</keyword>
<dbReference type="KEGG" id="ote:Oter_1060"/>